<proteinExistence type="predicted"/>
<protein>
    <submittedName>
        <fullName evidence="1">Uncharacterized protein</fullName>
    </submittedName>
</protein>
<evidence type="ECO:0000313" key="1">
    <source>
        <dbReference type="EMBL" id="KAJ8974234.1"/>
    </source>
</evidence>
<name>A0ABQ9J8L2_9CUCU</name>
<dbReference type="Proteomes" id="UP001162164">
    <property type="component" value="Unassembled WGS sequence"/>
</dbReference>
<keyword evidence="2" id="KW-1185">Reference proteome</keyword>
<organism evidence="1 2">
    <name type="scientific">Molorchus minor</name>
    <dbReference type="NCBI Taxonomy" id="1323400"/>
    <lineage>
        <taxon>Eukaryota</taxon>
        <taxon>Metazoa</taxon>
        <taxon>Ecdysozoa</taxon>
        <taxon>Arthropoda</taxon>
        <taxon>Hexapoda</taxon>
        <taxon>Insecta</taxon>
        <taxon>Pterygota</taxon>
        <taxon>Neoptera</taxon>
        <taxon>Endopterygota</taxon>
        <taxon>Coleoptera</taxon>
        <taxon>Polyphaga</taxon>
        <taxon>Cucujiformia</taxon>
        <taxon>Chrysomeloidea</taxon>
        <taxon>Cerambycidae</taxon>
        <taxon>Lamiinae</taxon>
        <taxon>Monochamini</taxon>
        <taxon>Molorchus</taxon>
    </lineage>
</organism>
<comment type="caution">
    <text evidence="1">The sequence shown here is derived from an EMBL/GenBank/DDBJ whole genome shotgun (WGS) entry which is preliminary data.</text>
</comment>
<sequence length="127" mass="14656">MAPYQCTVISAIYRLGNFTRSDILIIRHKRINSENKVVNREITMSRDATQPDELCCFMSCHLFDNNEDDTKVYPLQKYEVYPNATPLFISQYRVLDPLTSSSTTAGAAHAQIFKLLLHKEHFPINEM</sequence>
<gene>
    <name evidence="1" type="ORF">NQ317_015426</name>
</gene>
<evidence type="ECO:0000313" key="2">
    <source>
        <dbReference type="Proteomes" id="UP001162164"/>
    </source>
</evidence>
<reference evidence="1" key="1">
    <citation type="journal article" date="2023" name="Insect Mol. Biol.">
        <title>Genome sequencing provides insights into the evolution of gene families encoding plant cell wall-degrading enzymes in longhorned beetles.</title>
        <authorList>
            <person name="Shin N.R."/>
            <person name="Okamura Y."/>
            <person name="Kirsch R."/>
            <person name="Pauchet Y."/>
        </authorList>
    </citation>
    <scope>NUCLEOTIDE SEQUENCE</scope>
    <source>
        <strain evidence="1">MMC_N1</strain>
    </source>
</reference>
<accession>A0ABQ9J8L2</accession>
<feature type="non-terminal residue" evidence="1">
    <location>
        <position position="127"/>
    </location>
</feature>
<dbReference type="EMBL" id="JAPWTJ010001030">
    <property type="protein sequence ID" value="KAJ8974234.1"/>
    <property type="molecule type" value="Genomic_DNA"/>
</dbReference>